<evidence type="ECO:0000313" key="2">
    <source>
        <dbReference type="Proteomes" id="UP000500938"/>
    </source>
</evidence>
<name>A0A6M4IQV9_9BACT</name>
<dbReference type="RefSeq" id="WP_171225216.1">
    <property type="nucleotide sequence ID" value="NZ_CP053085.1"/>
</dbReference>
<dbReference type="AlphaFoldDB" id="A0A6M4IQV9"/>
<keyword evidence="2" id="KW-1185">Reference proteome</keyword>
<dbReference type="Gene3D" id="3.50.50.60">
    <property type="entry name" value="FAD/NAD(P)-binding domain"/>
    <property type="match status" value="1"/>
</dbReference>
<proteinExistence type="predicted"/>
<gene>
    <name evidence="1" type="ORF">HKW67_09805</name>
</gene>
<dbReference type="EMBL" id="CP053085">
    <property type="protein sequence ID" value="QJR35786.1"/>
    <property type="molecule type" value="Genomic_DNA"/>
</dbReference>
<sequence>MMQTDYVVVGAGAAGMAITDALLTHTDATVTMVDRRHAPGGHWIDTYPYVRLHQPSAFYGVDSTALGQNTIDTTGLNAGFYERASADEIRSYYGQVMQHRFLASGRVRYFPNCEYLNDQRVGSRVSGAIWELRAARKVIDTTYLEGDIPATSPPPFEVADGVRCVPAGAITHLQERPETFVVIGGGKTALDACVWLLEQGVAPEAIRWVKPRESWWINRKYVQPATLLPDLYRGHALHLEATAQATSVRDLFARLEAKRFMLRVDTEVEPSMYRGAFISETELDLVRTIKNVVRLGHVRRIDQHTITLDQGQVPTSARSLHIHCAARALPRPELRPMFEPDRITVQPFMRGLACFQFAMVGVAEALLNTDDEKNRVLPPINYWDSTRDSLTSLLAGVAHAKARADYPALAAWANTSRLNPMGDLGPYRDHPDVLEARALIQHHSAAAYGNMSRLIAM</sequence>
<evidence type="ECO:0000313" key="1">
    <source>
        <dbReference type="EMBL" id="QJR35786.1"/>
    </source>
</evidence>
<dbReference type="InterPro" id="IPR036188">
    <property type="entry name" value="FAD/NAD-bd_sf"/>
</dbReference>
<dbReference type="SUPFAM" id="SSF51905">
    <property type="entry name" value="FAD/NAD(P)-binding domain"/>
    <property type="match status" value="1"/>
</dbReference>
<reference evidence="1 2" key="1">
    <citation type="submission" date="2020-05" db="EMBL/GenBank/DDBJ databases">
        <title>Complete genome sequence of Gemmatimonas greenlandica TET16.</title>
        <authorList>
            <person name="Zeng Y."/>
        </authorList>
    </citation>
    <scope>NUCLEOTIDE SEQUENCE [LARGE SCALE GENOMIC DNA]</scope>
    <source>
        <strain evidence="1 2">TET16</strain>
    </source>
</reference>
<organism evidence="1 2">
    <name type="scientific">Gemmatimonas groenlandica</name>
    <dbReference type="NCBI Taxonomy" id="2732249"/>
    <lineage>
        <taxon>Bacteria</taxon>
        <taxon>Pseudomonadati</taxon>
        <taxon>Gemmatimonadota</taxon>
        <taxon>Gemmatimonadia</taxon>
        <taxon>Gemmatimonadales</taxon>
        <taxon>Gemmatimonadaceae</taxon>
        <taxon>Gemmatimonas</taxon>
    </lineage>
</organism>
<dbReference type="Pfam" id="PF13450">
    <property type="entry name" value="NAD_binding_8"/>
    <property type="match status" value="1"/>
</dbReference>
<dbReference type="KEGG" id="ggr:HKW67_09805"/>
<dbReference type="Proteomes" id="UP000500938">
    <property type="component" value="Chromosome"/>
</dbReference>
<protein>
    <submittedName>
        <fullName evidence="1">NAD(P)-binding protein</fullName>
    </submittedName>
</protein>
<accession>A0A6M4IQV9</accession>